<dbReference type="AlphaFoldDB" id="A0A8D8XHX0"/>
<dbReference type="EMBL" id="HBUF01322281">
    <property type="protein sequence ID" value="CAG6695210.1"/>
    <property type="molecule type" value="Transcribed_RNA"/>
</dbReference>
<reference evidence="1" key="1">
    <citation type="submission" date="2021-05" db="EMBL/GenBank/DDBJ databases">
        <authorList>
            <person name="Alioto T."/>
            <person name="Alioto T."/>
            <person name="Gomez Garrido J."/>
        </authorList>
    </citation>
    <scope>NUCLEOTIDE SEQUENCE</scope>
</reference>
<name>A0A8D8XHX0_9HEMI</name>
<sequence>MEFFLKNKVDRNANRYLSTEGGNPANNIFELKVVSRISQTFLRSEHAIKPKVHWVIIHNIHIMLSKIGFDTGWNLSFFLELTLIRIIIKTNDQHESKKTSC</sequence>
<proteinExistence type="predicted"/>
<evidence type="ECO:0000313" key="1">
    <source>
        <dbReference type="EMBL" id="CAG6695210.1"/>
    </source>
</evidence>
<accession>A0A8D8XHX0</accession>
<organism evidence="1">
    <name type="scientific">Cacopsylla melanoneura</name>
    <dbReference type="NCBI Taxonomy" id="428564"/>
    <lineage>
        <taxon>Eukaryota</taxon>
        <taxon>Metazoa</taxon>
        <taxon>Ecdysozoa</taxon>
        <taxon>Arthropoda</taxon>
        <taxon>Hexapoda</taxon>
        <taxon>Insecta</taxon>
        <taxon>Pterygota</taxon>
        <taxon>Neoptera</taxon>
        <taxon>Paraneoptera</taxon>
        <taxon>Hemiptera</taxon>
        <taxon>Sternorrhyncha</taxon>
        <taxon>Psylloidea</taxon>
        <taxon>Psyllidae</taxon>
        <taxon>Psyllinae</taxon>
        <taxon>Cacopsylla</taxon>
    </lineage>
</organism>
<protein>
    <submittedName>
        <fullName evidence="1">Uncharacterized protein</fullName>
    </submittedName>
</protein>